<proteinExistence type="predicted"/>
<protein>
    <submittedName>
        <fullName evidence="1">DUF433 domain-containing protein</fullName>
    </submittedName>
</protein>
<dbReference type="Pfam" id="PF04255">
    <property type="entry name" value="DUF433"/>
    <property type="match status" value="1"/>
</dbReference>
<dbReference type="InterPro" id="IPR036388">
    <property type="entry name" value="WH-like_DNA-bd_sf"/>
</dbReference>
<sequence length="77" mass="8710">MEGRVINIDPEILGGTPVFYGTRVPIKNLFDYLETGDTIETFLEDFDGVKKEQVIKVLEMSQRLIETSTGILNENFA</sequence>
<dbReference type="PANTHER" id="PTHR34849:SF3">
    <property type="entry name" value="SSR2962 PROTEIN"/>
    <property type="match status" value="1"/>
</dbReference>
<reference evidence="1 2" key="1">
    <citation type="journal article" date="2015" name="Int. J. Syst. Evol. Microbiol.">
        <title>Flavisolibacter ginsenosidimutans sp. nov., with ginsenoside-converting activity isolated from soil used for cultivating ginseng.</title>
        <authorList>
            <person name="Zhao Y."/>
            <person name="Liu Q."/>
            <person name="Kang M.S."/>
            <person name="Jin F."/>
            <person name="Yu H."/>
            <person name="Im W.T."/>
        </authorList>
    </citation>
    <scope>NUCLEOTIDE SEQUENCE [LARGE SCALE GENOMIC DNA]</scope>
    <source>
        <strain evidence="1 2">Gsoil 636</strain>
    </source>
</reference>
<dbReference type="KEGG" id="fgg:FSB75_02535"/>
<evidence type="ECO:0000313" key="2">
    <source>
        <dbReference type="Proteomes" id="UP000321204"/>
    </source>
</evidence>
<accession>A0A5B8UE93</accession>
<keyword evidence="2" id="KW-1185">Reference proteome</keyword>
<dbReference type="RefSeq" id="WP_146782281.1">
    <property type="nucleotide sequence ID" value="NZ_BAABIO010000006.1"/>
</dbReference>
<gene>
    <name evidence="1" type="ORF">FSB75_02535</name>
</gene>
<dbReference type="Proteomes" id="UP000321204">
    <property type="component" value="Chromosome"/>
</dbReference>
<dbReference type="Gene3D" id="1.10.10.10">
    <property type="entry name" value="Winged helix-like DNA-binding domain superfamily/Winged helix DNA-binding domain"/>
    <property type="match status" value="1"/>
</dbReference>
<dbReference type="AlphaFoldDB" id="A0A5B8UE93"/>
<dbReference type="SUPFAM" id="SSF46689">
    <property type="entry name" value="Homeodomain-like"/>
    <property type="match status" value="1"/>
</dbReference>
<evidence type="ECO:0000313" key="1">
    <source>
        <dbReference type="EMBL" id="QEC54823.1"/>
    </source>
</evidence>
<organism evidence="1 2">
    <name type="scientific">Flavisolibacter ginsenosidimutans</name>
    <dbReference type="NCBI Taxonomy" id="661481"/>
    <lineage>
        <taxon>Bacteria</taxon>
        <taxon>Pseudomonadati</taxon>
        <taxon>Bacteroidota</taxon>
        <taxon>Chitinophagia</taxon>
        <taxon>Chitinophagales</taxon>
        <taxon>Chitinophagaceae</taxon>
        <taxon>Flavisolibacter</taxon>
    </lineage>
</organism>
<dbReference type="EMBL" id="CP042433">
    <property type="protein sequence ID" value="QEC54823.1"/>
    <property type="molecule type" value="Genomic_DNA"/>
</dbReference>
<dbReference type="OrthoDB" id="9809515at2"/>
<dbReference type="PANTHER" id="PTHR34849">
    <property type="entry name" value="SSL5025 PROTEIN"/>
    <property type="match status" value="1"/>
</dbReference>
<name>A0A5B8UE93_9BACT</name>
<dbReference type="InterPro" id="IPR007367">
    <property type="entry name" value="DUF433"/>
</dbReference>
<dbReference type="InterPro" id="IPR009057">
    <property type="entry name" value="Homeodomain-like_sf"/>
</dbReference>